<dbReference type="InterPro" id="IPR014710">
    <property type="entry name" value="RmlC-like_jellyroll"/>
</dbReference>
<keyword evidence="3" id="KW-1185">Reference proteome</keyword>
<dbReference type="PANTHER" id="PTHR12461">
    <property type="entry name" value="HYPOXIA-INDUCIBLE FACTOR 1 ALPHA INHIBITOR-RELATED"/>
    <property type="match status" value="1"/>
</dbReference>
<dbReference type="EMBL" id="CP014841">
    <property type="protein sequence ID" value="AND67792.1"/>
    <property type="molecule type" value="Genomic_DNA"/>
</dbReference>
<dbReference type="OrthoDB" id="479699at2"/>
<name>A0A160MYR0_9GAMM</name>
<dbReference type="Pfam" id="PF13621">
    <property type="entry name" value="Cupin_8"/>
    <property type="match status" value="1"/>
</dbReference>
<proteinExistence type="predicted"/>
<dbReference type="STRING" id="445710.ATSB10_03380"/>
<dbReference type="KEGG" id="dtx:ATSB10_03380"/>
<dbReference type="Proteomes" id="UP000077255">
    <property type="component" value="Chromosome"/>
</dbReference>
<reference evidence="2 3" key="1">
    <citation type="submission" date="2016-02" db="EMBL/GenBank/DDBJ databases">
        <title>Complete genome sequencing and analysis of ATSB10, Dyella thiooxydans isolated from rhizosphere soil of sunflower (Helianthus annuus L.).</title>
        <authorList>
            <person name="Lee Y."/>
            <person name="Hwangbo K."/>
            <person name="Chung H."/>
            <person name="Yoo J."/>
            <person name="Kim K.Y."/>
            <person name="Sa T.M."/>
            <person name="Um Y."/>
            <person name="Madhaiyan M."/>
        </authorList>
    </citation>
    <scope>NUCLEOTIDE SEQUENCE [LARGE SCALE GENOMIC DNA]</scope>
    <source>
        <strain evidence="2 3">ATSB10</strain>
    </source>
</reference>
<dbReference type="AlphaFoldDB" id="A0A160MYR0"/>
<dbReference type="SUPFAM" id="SSF51197">
    <property type="entry name" value="Clavaminate synthase-like"/>
    <property type="match status" value="1"/>
</dbReference>
<evidence type="ECO:0000259" key="1">
    <source>
        <dbReference type="PROSITE" id="PS51184"/>
    </source>
</evidence>
<dbReference type="SMART" id="SM00558">
    <property type="entry name" value="JmjC"/>
    <property type="match status" value="1"/>
</dbReference>
<protein>
    <submittedName>
        <fullName evidence="2">Transcription factor</fullName>
    </submittedName>
</protein>
<dbReference type="PROSITE" id="PS51184">
    <property type="entry name" value="JMJC"/>
    <property type="match status" value="1"/>
</dbReference>
<feature type="domain" description="JmjC" evidence="1">
    <location>
        <begin position="122"/>
        <end position="279"/>
    </location>
</feature>
<evidence type="ECO:0000313" key="2">
    <source>
        <dbReference type="EMBL" id="AND67792.1"/>
    </source>
</evidence>
<dbReference type="Gene3D" id="2.60.120.10">
    <property type="entry name" value="Jelly Rolls"/>
    <property type="match status" value="1"/>
</dbReference>
<gene>
    <name evidence="2" type="ORF">ATSB10_03380</name>
</gene>
<dbReference type="InterPro" id="IPR003347">
    <property type="entry name" value="JmjC_dom"/>
</dbReference>
<dbReference type="PANTHER" id="PTHR12461:SF105">
    <property type="entry name" value="HYPOXIA-INDUCIBLE FACTOR 1-ALPHA INHIBITOR"/>
    <property type="match status" value="1"/>
</dbReference>
<dbReference type="InterPro" id="IPR041667">
    <property type="entry name" value="Cupin_8"/>
</dbReference>
<organism evidence="2 3">
    <name type="scientific">Dyella thiooxydans</name>
    <dbReference type="NCBI Taxonomy" id="445710"/>
    <lineage>
        <taxon>Bacteria</taxon>
        <taxon>Pseudomonadati</taxon>
        <taxon>Pseudomonadota</taxon>
        <taxon>Gammaproteobacteria</taxon>
        <taxon>Lysobacterales</taxon>
        <taxon>Rhodanobacteraceae</taxon>
        <taxon>Dyella</taxon>
    </lineage>
</organism>
<sequence length="344" mass="38389">MSHVSSTAPAPAAMEEVRVDADHPFDPGILLGRERPLAIRGLVRDWPIVKLALQSDTAFAQRLAELDNGADVSTLMVAPEADGIVGYSADLGQMNYQHFKVPVTLGLQRLASYSRREHAPALVIQSARVRDCLPGLLEDHRLPFLDPAVEPRLWVGNKATTPTHFDSMRNIACVLCGARRFTLFPPEQLPNLYIGPLDFAPTGAAISMARLDRPDDPRYPRLKQALASAQVAELHPGDAIYIPSLWWHNVESLQRLNALMNYWWNSTDAPGYNSGHGRAALFHCLLAFRELPAAEREQWRRMLDYYVFGDEDVAAHIPEQRRGVLGPQTPEIVEKLKEGARQNL</sequence>
<evidence type="ECO:0000313" key="3">
    <source>
        <dbReference type="Proteomes" id="UP000077255"/>
    </source>
</evidence>
<dbReference type="PATRIC" id="fig|445710.3.peg.336"/>
<dbReference type="RefSeq" id="WP_063670124.1">
    <property type="nucleotide sequence ID" value="NZ_CP014841.1"/>
</dbReference>
<accession>A0A160MYR0</accession>